<dbReference type="GeneID" id="37219835"/>
<dbReference type="VEuPathDB" id="FungiDB:BO80DRAFT_28760"/>
<protein>
    <submittedName>
        <fullName evidence="1">Uncharacterized protein</fullName>
    </submittedName>
</protein>
<name>A0A395H473_9EURO</name>
<dbReference type="Proteomes" id="UP000249402">
    <property type="component" value="Unassembled WGS sequence"/>
</dbReference>
<dbReference type="EMBL" id="KZ824430">
    <property type="protein sequence ID" value="RAL02682.1"/>
    <property type="molecule type" value="Genomic_DNA"/>
</dbReference>
<sequence length="136" mass="15113">MQADRLAYWLRLSDHASLTHQFPPASLIIPPRSCQRLYHCFKQKIHTSTVVYGMMAALPPRTAGIVFPRLSIRRGAGGSRGGSSPFLILGLGAMTVGAPPPQATHTTEAGREKHQCLRIDDTERPWDITKRRKKAK</sequence>
<evidence type="ECO:0000313" key="1">
    <source>
        <dbReference type="EMBL" id="RAL02682.1"/>
    </source>
</evidence>
<evidence type="ECO:0000313" key="2">
    <source>
        <dbReference type="Proteomes" id="UP000249402"/>
    </source>
</evidence>
<dbReference type="RefSeq" id="XP_025577009.1">
    <property type="nucleotide sequence ID" value="XM_025714970.1"/>
</dbReference>
<gene>
    <name evidence="1" type="ORF">BO80DRAFT_28760</name>
</gene>
<dbReference type="AlphaFoldDB" id="A0A395H473"/>
<organism evidence="1 2">
    <name type="scientific">Aspergillus ibericus CBS 121593</name>
    <dbReference type="NCBI Taxonomy" id="1448316"/>
    <lineage>
        <taxon>Eukaryota</taxon>
        <taxon>Fungi</taxon>
        <taxon>Dikarya</taxon>
        <taxon>Ascomycota</taxon>
        <taxon>Pezizomycotina</taxon>
        <taxon>Eurotiomycetes</taxon>
        <taxon>Eurotiomycetidae</taxon>
        <taxon>Eurotiales</taxon>
        <taxon>Aspergillaceae</taxon>
        <taxon>Aspergillus</taxon>
        <taxon>Aspergillus subgen. Circumdati</taxon>
    </lineage>
</organism>
<proteinExistence type="predicted"/>
<accession>A0A395H473</accession>
<keyword evidence="2" id="KW-1185">Reference proteome</keyword>
<reference evidence="1 2" key="1">
    <citation type="submission" date="2018-02" db="EMBL/GenBank/DDBJ databases">
        <title>The genomes of Aspergillus section Nigri reveals drivers in fungal speciation.</title>
        <authorList>
            <consortium name="DOE Joint Genome Institute"/>
            <person name="Vesth T.C."/>
            <person name="Nybo J."/>
            <person name="Theobald S."/>
            <person name="Brandl J."/>
            <person name="Frisvad J.C."/>
            <person name="Nielsen K.F."/>
            <person name="Lyhne E.K."/>
            <person name="Kogle M.E."/>
            <person name="Kuo A."/>
            <person name="Riley R."/>
            <person name="Clum A."/>
            <person name="Nolan M."/>
            <person name="Lipzen A."/>
            <person name="Salamov A."/>
            <person name="Henrissat B."/>
            <person name="Wiebenga A."/>
            <person name="De vries R.P."/>
            <person name="Grigoriev I.V."/>
            <person name="Mortensen U.H."/>
            <person name="Andersen M.R."/>
            <person name="Baker S.E."/>
        </authorList>
    </citation>
    <scope>NUCLEOTIDE SEQUENCE [LARGE SCALE GENOMIC DNA]</scope>
    <source>
        <strain evidence="1 2">CBS 121593</strain>
    </source>
</reference>